<keyword evidence="4 5" id="KW-1015">Disulfide bond</keyword>
<dbReference type="PROSITE" id="PS50026">
    <property type="entry name" value="EGF_3"/>
    <property type="match status" value="6"/>
</dbReference>
<evidence type="ECO:0000256" key="2">
    <source>
        <dbReference type="ARBA" id="ARBA00022729"/>
    </source>
</evidence>
<dbReference type="EMBL" id="KV922543">
    <property type="protein sequence ID" value="PIO05322.1"/>
    <property type="molecule type" value="Genomic_DNA"/>
</dbReference>
<dbReference type="Pfam" id="PF12661">
    <property type="entry name" value="hEGF"/>
    <property type="match status" value="3"/>
</dbReference>
<keyword evidence="3" id="KW-0677">Repeat</keyword>
<evidence type="ECO:0000256" key="7">
    <source>
        <dbReference type="SAM" id="Phobius"/>
    </source>
</evidence>
<dbReference type="Gene3D" id="2.10.25.10">
    <property type="entry name" value="Laminin"/>
    <property type="match status" value="3"/>
</dbReference>
<evidence type="ECO:0000313" key="9">
    <source>
        <dbReference type="EMBL" id="PIO05322.1"/>
    </source>
</evidence>
<organism evidence="9 10">
    <name type="scientific">Aquarana catesbeiana</name>
    <name type="common">American bullfrog</name>
    <name type="synonym">Rana catesbeiana</name>
    <dbReference type="NCBI Taxonomy" id="8400"/>
    <lineage>
        <taxon>Eukaryota</taxon>
        <taxon>Metazoa</taxon>
        <taxon>Chordata</taxon>
        <taxon>Craniata</taxon>
        <taxon>Vertebrata</taxon>
        <taxon>Euteleostomi</taxon>
        <taxon>Amphibia</taxon>
        <taxon>Batrachia</taxon>
        <taxon>Anura</taxon>
        <taxon>Neobatrachia</taxon>
        <taxon>Ranoidea</taxon>
        <taxon>Ranidae</taxon>
        <taxon>Aquarana</taxon>
    </lineage>
</organism>
<feature type="domain" description="EGF-like" evidence="8">
    <location>
        <begin position="134"/>
        <end position="169"/>
    </location>
</feature>
<feature type="compositionally biased region" description="Polar residues" evidence="6">
    <location>
        <begin position="1063"/>
        <end position="1073"/>
    </location>
</feature>
<evidence type="ECO:0000259" key="8">
    <source>
        <dbReference type="PROSITE" id="PS50026"/>
    </source>
</evidence>
<feature type="disulfide bond" evidence="5">
    <location>
        <begin position="289"/>
        <end position="298"/>
    </location>
</feature>
<sequence length="1108" mass="120962">MTSGRDDVNAFHNIDLCSFVWTHALCSVVEHYGKCSSKTSGVPRSLFSQQYTYFLPILDTFTYGLTEFGAKLLPLPNSGPASFLGIKIKKNQKLLHLRNSRVVDQKEWNEIVFTNQTTTSAVLPHITACDPHLWGPICNYSCPCLNNGICDAISGSCICPPGYKEPFCEKPCEPGTYGANCLLNCQCKNGASCDPQNGTCLCPEGYTGPYCEIRCMEVQPSTFHCPENCPCQSGGICDQINGECTCPPGWKGPICSIPCPPGYYGSGCEHECNCHNYGQCDPESGQCQCALGYTGDRCREECPIGKYGQDCVETCNCVNGVRCFHINGACLCEAGFFGENCEDRMCVDGMYGIHCNMPCQCDPQHTKSCHPMSGECTCKTGWAGLFCNETCPHGYYGTNCQEPCLCLNGGSCDSETGSCQCAPGFSGSHCSVFCPDDTYGDKCSQECNCKNYLACSPIDGTCVCKEGWQKGDCSLPCPKGMWGFNCNRTCECVNGASCSPITGQCFCTSGWFGKKCELPCKAGSFGPGCSQRCECKNADGCDPVTGKCRCLTGWTGIYCEQTCKNGFWGRNCNMSCTCKNGAFCSAEDGSCTCTAGFQGPDCENTKKIKTERGDQIPPKESSICGKKGHPFYLGTVALQAIMGRNAPSPANAPATPPVIPSMAPVYVHLDGEAATARRHVHWDFGGRTALTPVIAKMEGIVNQLMELVPVLLDGLEKCVLKNDRYRSVAIMAAPCPDLCKEPWLFNHVIGCVQSQPVTCKHGDASNRRSSPHTDRVYQHTILFFHLECPAKTYGLKCHQPCDCLYNATCDHVTGHCQCEAGWSGTRCEKAPAMDVTMVPKTSIATDSIGPMIGIIALVILVVALIAFFLAYRHWQKDKESRNLAVAYTSNRPASGEYEVPDVPPSHMHYYSNPSYHTLSQCGPTLPPIPSSHDRPGSKKMNCNPHYSNAMNAERERMSGYGPDYNATLPADWKHQGAPMNHKDYVKDSALSLSNSSLNSENPYATIKDLPMTMPRTSEGNYMEMKSPVHREMSYAEIGLFDEDAMYQVDSQDQDSFLKGAAAASTSSPRNSLPMNHYDSPKNSHIPSHYDMPPVRQYPPSPETKRKTR</sequence>
<protein>
    <recommendedName>
        <fullName evidence="8">EGF-like domain-containing protein</fullName>
    </recommendedName>
</protein>
<feature type="domain" description="EGF-like" evidence="8">
    <location>
        <begin position="798"/>
        <end position="828"/>
    </location>
</feature>
<dbReference type="PROSITE" id="PS00022">
    <property type="entry name" value="EGF_1"/>
    <property type="match status" value="9"/>
</dbReference>
<dbReference type="PRINTS" id="PR00011">
    <property type="entry name" value="EGFLAMININ"/>
</dbReference>
<dbReference type="Proteomes" id="UP000228934">
    <property type="component" value="Unassembled WGS sequence"/>
</dbReference>
<comment type="caution">
    <text evidence="5">Lacks conserved residue(s) required for the propagation of feature annotation.</text>
</comment>
<dbReference type="InterPro" id="IPR002049">
    <property type="entry name" value="LE_dom"/>
</dbReference>
<dbReference type="AlphaFoldDB" id="A0A2G9PPN2"/>
<evidence type="ECO:0000256" key="4">
    <source>
        <dbReference type="ARBA" id="ARBA00023157"/>
    </source>
</evidence>
<accession>A0A2G9PPN2</accession>
<evidence type="ECO:0000256" key="1">
    <source>
        <dbReference type="ARBA" id="ARBA00022536"/>
    </source>
</evidence>
<dbReference type="CDD" id="cd00055">
    <property type="entry name" value="EGF_Lam"/>
    <property type="match status" value="3"/>
</dbReference>
<evidence type="ECO:0000313" key="10">
    <source>
        <dbReference type="Proteomes" id="UP000228934"/>
    </source>
</evidence>
<feature type="transmembrane region" description="Helical" evidence="7">
    <location>
        <begin position="848"/>
        <end position="871"/>
    </location>
</feature>
<keyword evidence="1 5" id="KW-0245">EGF-like domain</keyword>
<dbReference type="FunFam" id="2.170.300.10:FF:000041">
    <property type="entry name" value="Tyrosine protein kinase receptor tie-1, putative"/>
    <property type="match status" value="1"/>
</dbReference>
<dbReference type="InterPro" id="IPR052485">
    <property type="entry name" value="MEGF_diff_regulators"/>
</dbReference>
<dbReference type="PANTHER" id="PTHR24052">
    <property type="entry name" value="DELTA-RELATED"/>
    <property type="match status" value="1"/>
</dbReference>
<keyword evidence="7" id="KW-1133">Transmembrane helix</keyword>
<feature type="domain" description="EGF-like" evidence="8">
    <location>
        <begin position="401"/>
        <end position="431"/>
    </location>
</feature>
<feature type="domain" description="EGF-like" evidence="8">
    <location>
        <begin position="221"/>
        <end position="256"/>
    </location>
</feature>
<feature type="disulfide bond" evidence="5">
    <location>
        <begin position="818"/>
        <end position="827"/>
    </location>
</feature>
<feature type="disulfide bond" evidence="5">
    <location>
        <begin position="421"/>
        <end position="430"/>
    </location>
</feature>
<keyword evidence="10" id="KW-1185">Reference proteome</keyword>
<reference evidence="10" key="1">
    <citation type="journal article" date="2017" name="Nat. Commun.">
        <title>The North American bullfrog draft genome provides insight into hormonal regulation of long noncoding RNA.</title>
        <authorList>
            <person name="Hammond S.A."/>
            <person name="Warren R.L."/>
            <person name="Vandervalk B.P."/>
            <person name="Kucuk E."/>
            <person name="Khan H."/>
            <person name="Gibb E.A."/>
            <person name="Pandoh P."/>
            <person name="Kirk H."/>
            <person name="Zhao Y."/>
            <person name="Jones M."/>
            <person name="Mungall A.J."/>
            <person name="Coope R."/>
            <person name="Pleasance S."/>
            <person name="Moore R.A."/>
            <person name="Holt R.A."/>
            <person name="Round J.M."/>
            <person name="Ohora S."/>
            <person name="Walle B.V."/>
            <person name="Veldhoen N."/>
            <person name="Helbing C.C."/>
            <person name="Birol I."/>
        </authorList>
    </citation>
    <scope>NUCLEOTIDE SEQUENCE [LARGE SCALE GENOMIC DNA]</scope>
</reference>
<feature type="domain" description="EGF-like" evidence="8">
    <location>
        <begin position="269"/>
        <end position="299"/>
    </location>
</feature>
<dbReference type="Gene3D" id="2.170.300.10">
    <property type="entry name" value="Tie2 ligand-binding domain superfamily"/>
    <property type="match status" value="3"/>
</dbReference>
<evidence type="ECO:0000256" key="6">
    <source>
        <dbReference type="SAM" id="MobiDB-lite"/>
    </source>
</evidence>
<feature type="domain" description="EGF-like" evidence="8">
    <location>
        <begin position="182"/>
        <end position="212"/>
    </location>
</feature>
<keyword evidence="7" id="KW-0472">Membrane</keyword>
<dbReference type="FunFam" id="2.170.300.10:FF:000002">
    <property type="entry name" value="Multiple epidermal growth factor-like domains 10"/>
    <property type="match status" value="2"/>
</dbReference>
<keyword evidence="2" id="KW-0732">Signal</keyword>
<dbReference type="SMART" id="SM00181">
    <property type="entry name" value="EGF"/>
    <property type="match status" value="12"/>
</dbReference>
<dbReference type="Pfam" id="PF00053">
    <property type="entry name" value="EGF_laminin"/>
    <property type="match status" value="4"/>
</dbReference>
<dbReference type="OrthoDB" id="10268124at2759"/>
<feature type="disulfide bond" evidence="5">
    <location>
        <begin position="202"/>
        <end position="211"/>
    </location>
</feature>
<dbReference type="SMART" id="SM00180">
    <property type="entry name" value="EGF_Lam"/>
    <property type="match status" value="9"/>
</dbReference>
<dbReference type="PANTHER" id="PTHR24052:SF12">
    <property type="entry name" value="PLATELET ENDOTHELIAL AGGREGATION RECEPTOR 1"/>
    <property type="match status" value="1"/>
</dbReference>
<keyword evidence="7" id="KW-0812">Transmembrane</keyword>
<proteinExistence type="predicted"/>
<feature type="region of interest" description="Disordered" evidence="6">
    <location>
        <begin position="1057"/>
        <end position="1108"/>
    </location>
</feature>
<dbReference type="GO" id="GO:0016020">
    <property type="term" value="C:membrane"/>
    <property type="evidence" value="ECO:0007669"/>
    <property type="project" value="TreeGrafter"/>
</dbReference>
<feature type="disulfide bond" evidence="5">
    <location>
        <begin position="159"/>
        <end position="168"/>
    </location>
</feature>
<feature type="disulfide bond" evidence="5">
    <location>
        <begin position="246"/>
        <end position="255"/>
    </location>
</feature>
<evidence type="ECO:0000256" key="3">
    <source>
        <dbReference type="ARBA" id="ARBA00022737"/>
    </source>
</evidence>
<name>A0A2G9PPN2_AQUCT</name>
<dbReference type="InterPro" id="IPR000742">
    <property type="entry name" value="EGF"/>
</dbReference>
<dbReference type="InterPro" id="IPR013032">
    <property type="entry name" value="EGF-like_CS"/>
</dbReference>
<gene>
    <name evidence="9" type="ORF">AB205_0006880</name>
</gene>
<dbReference type="PROSITE" id="PS01186">
    <property type="entry name" value="EGF_2"/>
    <property type="match status" value="3"/>
</dbReference>
<evidence type="ECO:0000256" key="5">
    <source>
        <dbReference type="PROSITE-ProRule" id="PRU00076"/>
    </source>
</evidence>